<name>A0A9Q9EL70_9PEZI</name>
<keyword evidence="2" id="KW-1185">Reference proteome</keyword>
<reference evidence="1" key="1">
    <citation type="submission" date="2022-06" db="EMBL/GenBank/DDBJ databases">
        <title>Complete genome sequences of two strains of the flax pathogen Septoria linicola.</title>
        <authorList>
            <person name="Lapalu N."/>
            <person name="Simon A."/>
            <person name="Demenou B."/>
            <person name="Paumier D."/>
            <person name="Guillot M.-P."/>
            <person name="Gout L."/>
            <person name="Valade R."/>
        </authorList>
    </citation>
    <scope>NUCLEOTIDE SEQUENCE</scope>
    <source>
        <strain evidence="1">SE15195</strain>
    </source>
</reference>
<dbReference type="AlphaFoldDB" id="A0A9Q9EL70"/>
<evidence type="ECO:0000313" key="1">
    <source>
        <dbReference type="EMBL" id="USW54062.1"/>
    </source>
</evidence>
<dbReference type="InterPro" id="IPR014752">
    <property type="entry name" value="Arrestin-like_C"/>
</dbReference>
<evidence type="ECO:0000313" key="2">
    <source>
        <dbReference type="Proteomes" id="UP001056384"/>
    </source>
</evidence>
<gene>
    <name evidence="1" type="ORF">Slin15195_G073810</name>
</gene>
<protein>
    <submittedName>
        <fullName evidence="1">Arrestin-like protein</fullName>
    </submittedName>
</protein>
<dbReference type="EMBL" id="CP099423">
    <property type="protein sequence ID" value="USW54062.1"/>
    <property type="molecule type" value="Genomic_DNA"/>
</dbReference>
<proteinExistence type="predicted"/>
<organism evidence="1 2">
    <name type="scientific">Septoria linicola</name>
    <dbReference type="NCBI Taxonomy" id="215465"/>
    <lineage>
        <taxon>Eukaryota</taxon>
        <taxon>Fungi</taxon>
        <taxon>Dikarya</taxon>
        <taxon>Ascomycota</taxon>
        <taxon>Pezizomycotina</taxon>
        <taxon>Dothideomycetes</taxon>
        <taxon>Dothideomycetidae</taxon>
        <taxon>Mycosphaerellales</taxon>
        <taxon>Mycosphaerellaceae</taxon>
        <taxon>Septoria</taxon>
    </lineage>
</organism>
<sequence length="322" mass="35424">MGIFTRKERIPEPYVSVSLDEHCRDPILPGTQVSGNLLISSPTQRAVRSAEAVFSGRVTTSCIRYVNGPTVGANNRRTRRKVRYYDEVEILRQSQTLVEGISLDPTNALTLPFSFTCPDHTNFLTGASPYTAGYTNPEAYDTGAHALPPTLNHSHGSEHYAVVQYGVQLVVHFHDSQEPFLSAPQPIVICPRKTGLQGPLAEYITPAQKYSSSRLTGQQKSFMSSVKDKFSSETPSVNVVLKARTATVVPSGDSFVTQTCVEIDSFSTQGIDIPVVEICISQLKLLPVTFFRALKVSTYGWSSDRPEHEIVDEDKLILSIDG</sequence>
<accession>A0A9Q9EL70</accession>
<dbReference type="Proteomes" id="UP001056384">
    <property type="component" value="Chromosome 6"/>
</dbReference>
<dbReference type="Gene3D" id="2.60.40.640">
    <property type="match status" value="1"/>
</dbReference>